<dbReference type="Proteomes" id="UP000790709">
    <property type="component" value="Unassembled WGS sequence"/>
</dbReference>
<evidence type="ECO:0000313" key="2">
    <source>
        <dbReference type="Proteomes" id="UP000790709"/>
    </source>
</evidence>
<name>A0ACB8C1D8_9AGAM</name>
<evidence type="ECO:0000313" key="1">
    <source>
        <dbReference type="EMBL" id="KAH7930673.1"/>
    </source>
</evidence>
<sequence>MCQHFSRFRCVAQSSILFLVLNESVCPVLRLPCRPTRVSIIAGWMLTVTSGLQELQQSATINIDNGSDRETSGREIQ</sequence>
<keyword evidence="2" id="KW-1185">Reference proteome</keyword>
<comment type="caution">
    <text evidence="1">The sequence shown here is derived from an EMBL/GenBank/DDBJ whole genome shotgun (WGS) entry which is preliminary data.</text>
</comment>
<protein>
    <submittedName>
        <fullName evidence="1">Uncharacterized protein</fullName>
    </submittedName>
</protein>
<dbReference type="EMBL" id="MU266330">
    <property type="protein sequence ID" value="KAH7930673.1"/>
    <property type="molecule type" value="Genomic_DNA"/>
</dbReference>
<proteinExistence type="predicted"/>
<gene>
    <name evidence="1" type="ORF">BV22DRAFT_46348</name>
</gene>
<accession>A0ACB8C1D8</accession>
<organism evidence="1 2">
    <name type="scientific">Leucogyrophana mollusca</name>
    <dbReference type="NCBI Taxonomy" id="85980"/>
    <lineage>
        <taxon>Eukaryota</taxon>
        <taxon>Fungi</taxon>
        <taxon>Dikarya</taxon>
        <taxon>Basidiomycota</taxon>
        <taxon>Agaricomycotina</taxon>
        <taxon>Agaricomycetes</taxon>
        <taxon>Agaricomycetidae</taxon>
        <taxon>Boletales</taxon>
        <taxon>Boletales incertae sedis</taxon>
        <taxon>Leucogyrophana</taxon>
    </lineage>
</organism>
<reference evidence="1" key="1">
    <citation type="journal article" date="2021" name="New Phytol.">
        <title>Evolutionary innovations through gain and loss of genes in the ectomycorrhizal Boletales.</title>
        <authorList>
            <person name="Wu G."/>
            <person name="Miyauchi S."/>
            <person name="Morin E."/>
            <person name="Kuo A."/>
            <person name="Drula E."/>
            <person name="Varga T."/>
            <person name="Kohler A."/>
            <person name="Feng B."/>
            <person name="Cao Y."/>
            <person name="Lipzen A."/>
            <person name="Daum C."/>
            <person name="Hundley H."/>
            <person name="Pangilinan J."/>
            <person name="Johnson J."/>
            <person name="Barry K."/>
            <person name="LaButti K."/>
            <person name="Ng V."/>
            <person name="Ahrendt S."/>
            <person name="Min B."/>
            <person name="Choi I.G."/>
            <person name="Park H."/>
            <person name="Plett J.M."/>
            <person name="Magnuson J."/>
            <person name="Spatafora J.W."/>
            <person name="Nagy L.G."/>
            <person name="Henrissat B."/>
            <person name="Grigoriev I.V."/>
            <person name="Yang Z.L."/>
            <person name="Xu J."/>
            <person name="Martin F.M."/>
        </authorList>
    </citation>
    <scope>NUCLEOTIDE SEQUENCE</scope>
    <source>
        <strain evidence="1">KUC20120723A-06</strain>
    </source>
</reference>